<accession>A0A6L5XC83</accession>
<dbReference type="Proteomes" id="UP000483362">
    <property type="component" value="Unassembled WGS sequence"/>
</dbReference>
<comment type="caution">
    <text evidence="1">The sequence shown here is derived from an EMBL/GenBank/DDBJ whole genome shotgun (WGS) entry which is preliminary data.</text>
</comment>
<gene>
    <name evidence="1" type="ORF">FYJ29_05015</name>
</gene>
<sequence length="417" mass="47671">MRRLSYIIIFSLAFFPAIGLWAQQRTVDEVKKSIGELSVDLKAFEKAVEKIKPALTNDATRDKAETWWVAMRAQYGLYSKYLVNKELGNKVDVKAMGHALLDGYDCGVQAMKLDTLWSKNKDGSLKLDKKGAPRYKTKFSRDIRNKIYDNLVDYSVAGAELYGVKDYPGAYKAWEIYNTLATSSYARQRHKIEPDTVLGMTRFFQGLAAVQLKKGQDAHRLFSIARNLGYDKKRVYDNDIAVLMGMGDTTSAVQVTREAFRKYGKQDIQYMRILINDCIAKQNFGEATRLLDFAILTDSTNDAYFDLKGNIIELQTGYLDARPFYARAVELNDSSAQAQFDLGRCYYLEALYYMRNNTQKRAAKLLKEVTPTFNKALAHLQKSYALDPRNPDTRNILRDIYYKLGDAENLEKIESVK</sequence>
<proteinExistence type="predicted"/>
<protein>
    <recommendedName>
        <fullName evidence="3">Tetratricopeptide repeat protein</fullName>
    </recommendedName>
</protein>
<organism evidence="1 2">
    <name type="scientific">Sodaliphilus pleomorphus</name>
    <dbReference type="NCBI Taxonomy" id="2606626"/>
    <lineage>
        <taxon>Bacteria</taxon>
        <taxon>Pseudomonadati</taxon>
        <taxon>Bacteroidota</taxon>
        <taxon>Bacteroidia</taxon>
        <taxon>Bacteroidales</taxon>
        <taxon>Muribaculaceae</taxon>
        <taxon>Sodaliphilus</taxon>
    </lineage>
</organism>
<dbReference type="RefSeq" id="WP_154326620.1">
    <property type="nucleotide sequence ID" value="NZ_CP045696.1"/>
</dbReference>
<dbReference type="SUPFAM" id="SSF48452">
    <property type="entry name" value="TPR-like"/>
    <property type="match status" value="1"/>
</dbReference>
<dbReference type="EMBL" id="VULT01000006">
    <property type="protein sequence ID" value="MSS17125.1"/>
    <property type="molecule type" value="Genomic_DNA"/>
</dbReference>
<dbReference type="InterPro" id="IPR011990">
    <property type="entry name" value="TPR-like_helical_dom_sf"/>
</dbReference>
<keyword evidence="2" id="KW-1185">Reference proteome</keyword>
<dbReference type="AlphaFoldDB" id="A0A6L5XC83"/>
<evidence type="ECO:0000313" key="2">
    <source>
        <dbReference type="Proteomes" id="UP000483362"/>
    </source>
</evidence>
<evidence type="ECO:0000313" key="1">
    <source>
        <dbReference type="EMBL" id="MSS17125.1"/>
    </source>
</evidence>
<dbReference type="Gene3D" id="1.25.40.10">
    <property type="entry name" value="Tetratricopeptide repeat domain"/>
    <property type="match status" value="1"/>
</dbReference>
<reference evidence="1 2" key="1">
    <citation type="submission" date="2019-08" db="EMBL/GenBank/DDBJ databases">
        <title>In-depth cultivation of the pig gut microbiome towards novel bacterial diversity and tailored functional studies.</title>
        <authorList>
            <person name="Wylensek D."/>
            <person name="Hitch T.C.A."/>
            <person name="Clavel T."/>
        </authorList>
    </citation>
    <scope>NUCLEOTIDE SEQUENCE [LARGE SCALE GENOMIC DNA]</scope>
    <source>
        <strain evidence="1 2">Oil-RF-744-WCA-WT-10</strain>
    </source>
</reference>
<name>A0A6L5XC83_9BACT</name>
<evidence type="ECO:0008006" key="3">
    <source>
        <dbReference type="Google" id="ProtNLM"/>
    </source>
</evidence>